<feature type="zinc finger region" description="C3H1-type" evidence="1">
    <location>
        <begin position="439"/>
        <end position="469"/>
    </location>
</feature>
<accession>A0ABN8AVQ8</accession>
<keyword evidence="5" id="KW-1185">Reference proteome</keyword>
<keyword evidence="1" id="KW-0862">Zinc</keyword>
<evidence type="ECO:0008006" key="6">
    <source>
        <dbReference type="Google" id="ProtNLM"/>
    </source>
</evidence>
<dbReference type="InterPro" id="IPR000571">
    <property type="entry name" value="Znf_CCCH"/>
</dbReference>
<evidence type="ECO:0000256" key="1">
    <source>
        <dbReference type="PROSITE-ProRule" id="PRU00723"/>
    </source>
</evidence>
<proteinExistence type="predicted"/>
<protein>
    <recommendedName>
        <fullName evidence="6">Tudor domain-containing protein</fullName>
    </recommendedName>
</protein>
<keyword evidence="1" id="KW-0863">Zinc-finger</keyword>
<feature type="domain" description="Tudor" evidence="3">
    <location>
        <begin position="557"/>
        <end position="617"/>
    </location>
</feature>
<name>A0ABN8AVQ8_CHISP</name>
<evidence type="ECO:0000313" key="5">
    <source>
        <dbReference type="Proteomes" id="UP001153292"/>
    </source>
</evidence>
<gene>
    <name evidence="4" type="ORF">CHILSU_LOCUS1112</name>
</gene>
<dbReference type="SUPFAM" id="SSF63748">
    <property type="entry name" value="Tudor/PWWP/MBT"/>
    <property type="match status" value="2"/>
</dbReference>
<dbReference type="Pfam" id="PF00567">
    <property type="entry name" value="TUDOR"/>
    <property type="match status" value="2"/>
</dbReference>
<dbReference type="PROSITE" id="PS50103">
    <property type="entry name" value="ZF_C3H1"/>
    <property type="match status" value="1"/>
</dbReference>
<organism evidence="4 5">
    <name type="scientific">Chilo suppressalis</name>
    <name type="common">Asiatic rice borer moth</name>
    <dbReference type="NCBI Taxonomy" id="168631"/>
    <lineage>
        <taxon>Eukaryota</taxon>
        <taxon>Metazoa</taxon>
        <taxon>Ecdysozoa</taxon>
        <taxon>Arthropoda</taxon>
        <taxon>Hexapoda</taxon>
        <taxon>Insecta</taxon>
        <taxon>Pterygota</taxon>
        <taxon>Neoptera</taxon>
        <taxon>Endopterygota</taxon>
        <taxon>Lepidoptera</taxon>
        <taxon>Glossata</taxon>
        <taxon>Ditrysia</taxon>
        <taxon>Pyraloidea</taxon>
        <taxon>Crambidae</taxon>
        <taxon>Crambinae</taxon>
        <taxon>Chilo</taxon>
    </lineage>
</organism>
<dbReference type="Gene3D" id="2.40.50.90">
    <property type="match status" value="2"/>
</dbReference>
<dbReference type="PROSITE" id="PS50304">
    <property type="entry name" value="TUDOR"/>
    <property type="match status" value="1"/>
</dbReference>
<dbReference type="EMBL" id="OU963903">
    <property type="protein sequence ID" value="CAH0398007.1"/>
    <property type="molecule type" value="Genomic_DNA"/>
</dbReference>
<dbReference type="InterPro" id="IPR050621">
    <property type="entry name" value="Tudor_domain_containing"/>
</dbReference>
<evidence type="ECO:0000259" key="3">
    <source>
        <dbReference type="PROSITE" id="PS50304"/>
    </source>
</evidence>
<sequence length="709" mass="80329">MSFVDLATLTLHRRNELEARTKVFLSKCDQAIDDIQKLKVQAQSFASKLNCEPSELKERFLKCMEQLDEYMYLITDFNLSVNTLEEINTTEIAPVHDSTTKTPLPTPRSCPINLIDVLSEPLPSTSTACSNHCPSEKPKRLKVPKEDQLLIAFSSTSCSSESVPQDKIEMRTKEVQCEITADMNSLKIKAPQTPIRDLESCNLPAQKILLTDHLYKATIMSIDGASFWVITDNVDEVCGLMKDMTEFYKSTHFDLTLDEISMLSYCAFCDEDCFYRAFFIKLIEEEEEMLAEVFLVDTGEVRTGLVTNVQPLEPQFCTRPPYARCCHLAGIDMLSYQNKELSVKQAIFMKEYMGISCTIEIDDNTSESLGVYVILPSKVVLNDVLIKEGLALPIDKPKSDLRQIEGPPELIKEEDDEMDIGQSPEFEDPVEAVTGYSNRDEADICKHYKGGPEKTCFKGTRCNKKHVRKHPDGWTLDRVEVPVKIRSLPLPPLDSWHRVLVTYVCHFDRLYVQFVNNEQDDPVPSFGIILPPATLTALVRDMNSPASRMAYKQLTISPALGELVAALYPLDNQWYRARVLTVSRSDQNIEVMYVDYGNVVWVKEDQIRVLDPCYLSLPTQAVRCVLAGVFAKTTCSKQWVEAKTALARMAQDRTLDAHIVGRDYDELIVELFDDEGYSIAEQLAAHDVIELREYVINDDTKTTHKIVPA</sequence>
<dbReference type="InterPro" id="IPR035437">
    <property type="entry name" value="SNase_OB-fold_sf"/>
</dbReference>
<evidence type="ECO:0000313" key="4">
    <source>
        <dbReference type="EMBL" id="CAH0398007.1"/>
    </source>
</evidence>
<dbReference type="PANTHER" id="PTHR22948:SF29">
    <property type="entry name" value="FI02030P-RELATED"/>
    <property type="match status" value="1"/>
</dbReference>
<dbReference type="Gene3D" id="2.30.30.140">
    <property type="match status" value="2"/>
</dbReference>
<evidence type="ECO:0000259" key="2">
    <source>
        <dbReference type="PROSITE" id="PS50103"/>
    </source>
</evidence>
<keyword evidence="1" id="KW-0479">Metal-binding</keyword>
<dbReference type="PANTHER" id="PTHR22948">
    <property type="entry name" value="TUDOR DOMAIN CONTAINING PROTEIN"/>
    <property type="match status" value="1"/>
</dbReference>
<reference evidence="4" key="1">
    <citation type="submission" date="2021-12" db="EMBL/GenBank/DDBJ databases">
        <authorList>
            <person name="King R."/>
        </authorList>
    </citation>
    <scope>NUCLEOTIDE SEQUENCE</scope>
</reference>
<feature type="domain" description="C3H1-type" evidence="2">
    <location>
        <begin position="439"/>
        <end position="469"/>
    </location>
</feature>
<dbReference type="InterPro" id="IPR002999">
    <property type="entry name" value="Tudor"/>
</dbReference>
<dbReference type="SMART" id="SM00333">
    <property type="entry name" value="TUDOR"/>
    <property type="match status" value="2"/>
</dbReference>
<dbReference type="Proteomes" id="UP001153292">
    <property type="component" value="Chromosome 10"/>
</dbReference>